<proteinExistence type="predicted"/>
<dbReference type="SUPFAM" id="SSF47473">
    <property type="entry name" value="EF-hand"/>
    <property type="match status" value="1"/>
</dbReference>
<protein>
    <submittedName>
        <fullName evidence="2">CG33490</fullName>
    </submittedName>
</protein>
<organism evidence="2 3">
    <name type="scientific">Drosophila busckii</name>
    <name type="common">Fruit fly</name>
    <dbReference type="NCBI Taxonomy" id="30019"/>
    <lineage>
        <taxon>Eukaryota</taxon>
        <taxon>Metazoa</taxon>
        <taxon>Ecdysozoa</taxon>
        <taxon>Arthropoda</taxon>
        <taxon>Hexapoda</taxon>
        <taxon>Insecta</taxon>
        <taxon>Pterygota</taxon>
        <taxon>Neoptera</taxon>
        <taxon>Endopterygota</taxon>
        <taxon>Diptera</taxon>
        <taxon>Brachycera</taxon>
        <taxon>Muscomorpha</taxon>
        <taxon>Ephydroidea</taxon>
        <taxon>Drosophilidae</taxon>
        <taxon>Drosophila</taxon>
    </lineage>
</organism>
<sequence>MQAVPALLAVESSKSRFAVFMEKTSEDMYLKQPKLGQVKQTHSKPDSVTNLSQTFGKQTPPFDRLYDIILPPKTVEQVNREHGDFHEKYIVSHSHYFPAEQINRKYDAPYARFNTYGSKPQGDVSGHLVKRCMQQCADHVIIISKEQMDFIDRTYDRLGKKYPYNVPQHATYGIPTFVPDCDGKMLIEDISPCVSNRELVEALGHLNMWRHKLQKRANFQMFDLQSVLENSDKEGTRHLPLRKIFEIMHKMHLYIDVEKARRFLAHFQMIVDEGCPTERLNYDKFCRLLAIQYPLPTMGNISTSPSNVYNKDTIYRLFCADLNKEPIQAPVAHKLRPKQLDDDNTHVKDLLQPDTSVLYGVTPSDFECLRPKEHLELIFKDIISPADFETIWKQLMDTHSDQNGFISVMQFREVMDNLESNS</sequence>
<dbReference type="InterPro" id="IPR011992">
    <property type="entry name" value="EF-hand-dom_pair"/>
</dbReference>
<name>A0A0M4EKK4_DROBS</name>
<dbReference type="STRING" id="30019.A0A0M4EKK4"/>
<feature type="domain" description="EFHB C-terminal EF-hand" evidence="1">
    <location>
        <begin position="348"/>
        <end position="419"/>
    </location>
</feature>
<gene>
    <name evidence="2" type="ORF">Dbus_chr3Lg1892</name>
</gene>
<dbReference type="InterPro" id="IPR057428">
    <property type="entry name" value="EFHB_EF-hand_C"/>
</dbReference>
<dbReference type="Pfam" id="PF25325">
    <property type="entry name" value="EF-hand_EFHB_C"/>
    <property type="match status" value="1"/>
</dbReference>
<keyword evidence="3" id="KW-1185">Reference proteome</keyword>
<accession>A0A0M4EKK4</accession>
<dbReference type="OrthoDB" id="2096280at2759"/>
<evidence type="ECO:0000259" key="1">
    <source>
        <dbReference type="Pfam" id="PF25325"/>
    </source>
</evidence>
<dbReference type="AlphaFoldDB" id="A0A0M4EKK4"/>
<dbReference type="EMBL" id="CP012525">
    <property type="protein sequence ID" value="ALC44726.1"/>
    <property type="molecule type" value="Genomic_DNA"/>
</dbReference>
<evidence type="ECO:0000313" key="2">
    <source>
        <dbReference type="EMBL" id="ALC44726.1"/>
    </source>
</evidence>
<dbReference type="Proteomes" id="UP000494163">
    <property type="component" value="Chromosome 3L"/>
</dbReference>
<evidence type="ECO:0000313" key="3">
    <source>
        <dbReference type="Proteomes" id="UP000494163"/>
    </source>
</evidence>
<reference evidence="2 3" key="1">
    <citation type="submission" date="2015-08" db="EMBL/GenBank/DDBJ databases">
        <title>Ancestral chromatin configuration constrains chromatin evolution on differentiating sex chromosomes in Drosophila.</title>
        <authorList>
            <person name="Zhou Q."/>
            <person name="Bachtrog D."/>
        </authorList>
    </citation>
    <scope>NUCLEOTIDE SEQUENCE [LARGE SCALE GENOMIC DNA]</scope>
    <source>
        <tissue evidence="2">Whole larvae</tissue>
    </source>
</reference>
<dbReference type="OMA" id="FETIWQQ"/>